<accession>A0A1C0B871</accession>
<organism evidence="1 2">
    <name type="scientific">Aliarcobacter thereius</name>
    <dbReference type="NCBI Taxonomy" id="544718"/>
    <lineage>
        <taxon>Bacteria</taxon>
        <taxon>Pseudomonadati</taxon>
        <taxon>Campylobacterota</taxon>
        <taxon>Epsilonproteobacteria</taxon>
        <taxon>Campylobacterales</taxon>
        <taxon>Arcobacteraceae</taxon>
        <taxon>Aliarcobacter</taxon>
    </lineage>
</organism>
<dbReference type="RefSeq" id="WP_171017853.1">
    <property type="nucleotide sequence ID" value="NZ_LCUJ01000002.1"/>
</dbReference>
<evidence type="ECO:0000313" key="1">
    <source>
        <dbReference type="EMBL" id="OCL99732.1"/>
    </source>
</evidence>
<dbReference type="Proteomes" id="UP000093281">
    <property type="component" value="Unassembled WGS sequence"/>
</dbReference>
<dbReference type="Gene3D" id="3.40.630.30">
    <property type="match status" value="1"/>
</dbReference>
<protein>
    <submittedName>
        <fullName evidence="1">Uncharacterized protein</fullName>
    </submittedName>
</protein>
<proteinExistence type="predicted"/>
<dbReference type="InterPro" id="IPR016181">
    <property type="entry name" value="Acyl_CoA_acyltransferase"/>
</dbReference>
<dbReference type="EMBL" id="LCUJ01000002">
    <property type="protein sequence ID" value="OCL99732.1"/>
    <property type="molecule type" value="Genomic_DNA"/>
</dbReference>
<dbReference type="SUPFAM" id="SSF55729">
    <property type="entry name" value="Acyl-CoA N-acyltransferases (Nat)"/>
    <property type="match status" value="1"/>
</dbReference>
<reference evidence="2" key="1">
    <citation type="submission" date="2015-05" db="EMBL/GenBank/DDBJ databases">
        <authorList>
            <person name="Rovetto F."/>
            <person name="Cocolin L."/>
            <person name="Illeghems K."/>
            <person name="Van Nieuwerburgh F."/>
            <person name="Houf K."/>
        </authorList>
    </citation>
    <scope>NUCLEOTIDE SEQUENCE [LARGE SCALE GENOMIC DNA]</scope>
    <source>
        <strain evidence="2">DU22</strain>
    </source>
</reference>
<name>A0A1C0B871_9BACT</name>
<gene>
    <name evidence="1" type="ORF">AAX29_00782</name>
</gene>
<dbReference type="AlphaFoldDB" id="A0A1C0B871"/>
<sequence length="72" mass="8387">MTLRSARGQKCMLNLNKRLLALAKEKNIRYIIATAHPKNIASNKSLQNLNMKFIKEIIRSNYPRNLYILELS</sequence>
<comment type="caution">
    <text evidence="1">The sequence shown here is derived from an EMBL/GenBank/DDBJ whole genome shotgun (WGS) entry which is preliminary data.</text>
</comment>
<evidence type="ECO:0000313" key="2">
    <source>
        <dbReference type="Proteomes" id="UP000093281"/>
    </source>
</evidence>